<keyword evidence="2" id="KW-1185">Reference proteome</keyword>
<evidence type="ECO:0000313" key="1">
    <source>
        <dbReference type="EMBL" id="KAI6088171.1"/>
    </source>
</evidence>
<sequence length="333" mass="37534">MQLADQKAPIFEAIILLALRQLESANTTARSSSIERCLAIRRKVKAELPHENSETAAIGEALLALEEFFRLAPAQWSGFQFLRLKDISPDLSLQHPTEPLKTIIRLQCRIVLATSILTRKRPPSYVKSHLASINQYTQSPSIVLLDGCLFHLADCLLMNTDIEVVPRSAEIWLHLWTQCQQWYEGRLPWAQPILDIRPLEARQIDTETFSSFPIQIYTTTIALLSNAVYHITSLLLLSRKPRLPAVSAQDRHLASSTWHAQKIAGIATRNNFKDQWDPILIAGLLLVSGDMTNKAQQDTLLECFGKMSDATGIRLDRETGELRSHWAILRGGN</sequence>
<gene>
    <name evidence="1" type="ORF">F4821DRAFT_96550</name>
</gene>
<reference evidence="1 2" key="1">
    <citation type="journal article" date="2022" name="New Phytol.">
        <title>Ecological generalism drives hyperdiversity of secondary metabolite gene clusters in xylarialean endophytes.</title>
        <authorList>
            <person name="Franco M.E.E."/>
            <person name="Wisecaver J.H."/>
            <person name="Arnold A.E."/>
            <person name="Ju Y.M."/>
            <person name="Slot J.C."/>
            <person name="Ahrendt S."/>
            <person name="Moore L.P."/>
            <person name="Eastman K.E."/>
            <person name="Scott K."/>
            <person name="Konkel Z."/>
            <person name="Mondo S.J."/>
            <person name="Kuo A."/>
            <person name="Hayes R.D."/>
            <person name="Haridas S."/>
            <person name="Andreopoulos B."/>
            <person name="Riley R."/>
            <person name="LaButti K."/>
            <person name="Pangilinan J."/>
            <person name="Lipzen A."/>
            <person name="Amirebrahimi M."/>
            <person name="Yan J."/>
            <person name="Adam C."/>
            <person name="Keymanesh K."/>
            <person name="Ng V."/>
            <person name="Louie K."/>
            <person name="Northen T."/>
            <person name="Drula E."/>
            <person name="Henrissat B."/>
            <person name="Hsieh H.M."/>
            <person name="Youens-Clark K."/>
            <person name="Lutzoni F."/>
            <person name="Miadlikowska J."/>
            <person name="Eastwood D.C."/>
            <person name="Hamelin R.C."/>
            <person name="Grigoriev I.V."/>
            <person name="U'Ren J.M."/>
        </authorList>
    </citation>
    <scope>NUCLEOTIDE SEQUENCE [LARGE SCALE GENOMIC DNA]</scope>
    <source>
        <strain evidence="1 2">ER1909</strain>
    </source>
</reference>
<organism evidence="1 2">
    <name type="scientific">Hypoxylon rubiginosum</name>
    <dbReference type="NCBI Taxonomy" id="110542"/>
    <lineage>
        <taxon>Eukaryota</taxon>
        <taxon>Fungi</taxon>
        <taxon>Dikarya</taxon>
        <taxon>Ascomycota</taxon>
        <taxon>Pezizomycotina</taxon>
        <taxon>Sordariomycetes</taxon>
        <taxon>Xylariomycetidae</taxon>
        <taxon>Xylariales</taxon>
        <taxon>Hypoxylaceae</taxon>
        <taxon>Hypoxylon</taxon>
    </lineage>
</organism>
<name>A0ACC0D5Z5_9PEZI</name>
<comment type="caution">
    <text evidence="1">The sequence shown here is derived from an EMBL/GenBank/DDBJ whole genome shotgun (WGS) entry which is preliminary data.</text>
</comment>
<dbReference type="EMBL" id="MU394303">
    <property type="protein sequence ID" value="KAI6088171.1"/>
    <property type="molecule type" value="Genomic_DNA"/>
</dbReference>
<proteinExistence type="predicted"/>
<protein>
    <submittedName>
        <fullName evidence="1">Uncharacterized protein</fullName>
    </submittedName>
</protein>
<evidence type="ECO:0000313" key="2">
    <source>
        <dbReference type="Proteomes" id="UP001497680"/>
    </source>
</evidence>
<dbReference type="Proteomes" id="UP001497680">
    <property type="component" value="Unassembled WGS sequence"/>
</dbReference>
<accession>A0ACC0D5Z5</accession>